<evidence type="ECO:0000313" key="2">
    <source>
        <dbReference type="Proteomes" id="UP000075806"/>
    </source>
</evidence>
<organism evidence="1 2">
    <name type="scientific">Alkalihalobacillus trypoxylicola</name>
    <dbReference type="NCBI Taxonomy" id="519424"/>
    <lineage>
        <taxon>Bacteria</taxon>
        <taxon>Bacillati</taxon>
        <taxon>Bacillota</taxon>
        <taxon>Bacilli</taxon>
        <taxon>Bacillales</taxon>
        <taxon>Bacillaceae</taxon>
        <taxon>Alkalihalobacillus</taxon>
    </lineage>
</organism>
<evidence type="ECO:0008006" key="3">
    <source>
        <dbReference type="Google" id="ProtNLM"/>
    </source>
</evidence>
<evidence type="ECO:0000313" key="1">
    <source>
        <dbReference type="EMBL" id="KYG32125.1"/>
    </source>
</evidence>
<dbReference type="EMBL" id="LTAO01000012">
    <property type="protein sequence ID" value="KYG32125.1"/>
    <property type="molecule type" value="Genomic_DNA"/>
</dbReference>
<dbReference type="STRING" id="519424.AZF04_04980"/>
<name>A0A162E9X7_9BACI</name>
<sequence length="155" mass="18170">MNKKVFVYHTILPASIELSWDFFSNPRNLENITTFPSVDVQAIHTLKQGDIIEMEMKVMGLTRKWIAEIQYSESQIEFIDKALNPLFPMRAWQHKHTFIDLGHNTLMVDTVELETILPCRLLNIGLTAMFKQREKKIHKIFSKAFNQKETFSVPF</sequence>
<reference evidence="1" key="1">
    <citation type="submission" date="2016-02" db="EMBL/GenBank/DDBJ databases">
        <title>Genome sequence of Bacillus trypoxylicola KCTC 13244(T).</title>
        <authorList>
            <person name="Jeong H."/>
            <person name="Park S.-H."/>
            <person name="Choi S.-K."/>
        </authorList>
    </citation>
    <scope>NUCLEOTIDE SEQUENCE [LARGE SCALE GENOMIC DNA]</scope>
    <source>
        <strain evidence="1">KCTC 13244</strain>
    </source>
</reference>
<dbReference type="RefSeq" id="WP_061948444.1">
    <property type="nucleotide sequence ID" value="NZ_LTAO01000012.1"/>
</dbReference>
<dbReference type="InterPro" id="IPR023393">
    <property type="entry name" value="START-like_dom_sf"/>
</dbReference>
<dbReference type="SUPFAM" id="SSF55961">
    <property type="entry name" value="Bet v1-like"/>
    <property type="match status" value="1"/>
</dbReference>
<dbReference type="AlphaFoldDB" id="A0A162E9X7"/>
<keyword evidence="2" id="KW-1185">Reference proteome</keyword>
<dbReference type="OrthoDB" id="9793552at2"/>
<dbReference type="Proteomes" id="UP000075806">
    <property type="component" value="Unassembled WGS sequence"/>
</dbReference>
<accession>A0A162E9X7</accession>
<dbReference type="Gene3D" id="3.30.530.20">
    <property type="match status" value="1"/>
</dbReference>
<proteinExistence type="predicted"/>
<comment type="caution">
    <text evidence="1">The sequence shown here is derived from an EMBL/GenBank/DDBJ whole genome shotgun (WGS) entry which is preliminary data.</text>
</comment>
<gene>
    <name evidence="1" type="ORF">AZF04_04980</name>
</gene>
<protein>
    <recommendedName>
        <fullName evidence="3">Cyclase</fullName>
    </recommendedName>
</protein>